<evidence type="ECO:0000313" key="3">
    <source>
        <dbReference type="EMBL" id="CAF9927866.1"/>
    </source>
</evidence>
<keyword evidence="1" id="KW-0175">Coiled coil</keyword>
<dbReference type="AlphaFoldDB" id="A0A8H3FKW9"/>
<evidence type="ECO:0000313" key="4">
    <source>
        <dbReference type="Proteomes" id="UP000664534"/>
    </source>
</evidence>
<feature type="region of interest" description="Disordered" evidence="2">
    <location>
        <begin position="96"/>
        <end position="129"/>
    </location>
</feature>
<comment type="caution">
    <text evidence="3">The sequence shown here is derived from an EMBL/GenBank/DDBJ whole genome shotgun (WGS) entry which is preliminary data.</text>
</comment>
<dbReference type="Proteomes" id="UP000664534">
    <property type="component" value="Unassembled WGS sequence"/>
</dbReference>
<feature type="compositionally biased region" description="Acidic residues" evidence="2">
    <location>
        <begin position="302"/>
        <end position="313"/>
    </location>
</feature>
<feature type="region of interest" description="Disordered" evidence="2">
    <location>
        <begin position="515"/>
        <end position="582"/>
    </location>
</feature>
<gene>
    <name evidence="3" type="ORF">IMSHALPRED_007317</name>
</gene>
<evidence type="ECO:0000256" key="2">
    <source>
        <dbReference type="SAM" id="MobiDB-lite"/>
    </source>
</evidence>
<reference evidence="3" key="1">
    <citation type="submission" date="2021-03" db="EMBL/GenBank/DDBJ databases">
        <authorList>
            <person name="Tagirdzhanova G."/>
        </authorList>
    </citation>
    <scope>NUCLEOTIDE SEQUENCE</scope>
</reference>
<dbReference type="OrthoDB" id="5389292at2759"/>
<name>A0A8H3FKW9_9LECA</name>
<feature type="compositionally biased region" description="Polar residues" evidence="2">
    <location>
        <begin position="237"/>
        <end position="255"/>
    </location>
</feature>
<sequence>MANSRETMSTEPALAKETFMRSVIIPLVPQNLPTPQKSVNGEFMIDYHVRRDSKGHDCVFRVYLPSLYKGWAIMAERRDTASPGREELPPEISIKVENPSEDQQDASADNPQYVPVSKPRKQTRQKGSPRDLLDLYAVNGVVLPSKLKPGQPPIKSPYRLSKLCLGAATVRNQRCPICADCYAKPGHLKGHFPHCVRRNGNPQGYYWNDTLSDERRIGAAIAELYCRRDVGGDWDIETSTSDGTSVDTPRTNSYEPSESCNYSQSSSPPSLATTPRSQHDRNDNTGASPQDRTSTDHSFEDTVIETLDDDVADRDDRDVDTLQVGQEERAETPLKAVQIPPSEPFRDPQTHTVPLRDDNIRTGEVLITPKVTEQYANEANTVGVNGHNSIHSDFDAIHTVPNTAVPRQSQERHAISNANHPLTPMIARGFDAGGSPKPSPGQFVPSLTGPISHTNRYVCPPSKPLRSLPPSTTKKRQTPSEPFWLSHSPKRQRIISSELPNLLQDKTAVRPNHQLGLQGRRFPPPLAEGSVLSMATNGPRPGEKRDQGHAGVRQSKGAGLRIDTKAADPAAPPPTARVPTPGEKLYTNYVSAHEEFSRELDNLILELAATKERAEKAELQVRDAENRVYKANSDGFAKMMATQDKYKRENADLQRAHNALTIYCHKIKRTLEEKDDTIKELTWALEQERQNSRSQYAKTIKQMTARPAVH</sequence>
<proteinExistence type="predicted"/>
<protein>
    <submittedName>
        <fullName evidence="3">Uncharacterized protein</fullName>
    </submittedName>
</protein>
<feature type="coiled-coil region" evidence="1">
    <location>
        <begin position="593"/>
        <end position="634"/>
    </location>
</feature>
<accession>A0A8H3FKW9</accession>
<keyword evidence="4" id="KW-1185">Reference proteome</keyword>
<organism evidence="3 4">
    <name type="scientific">Imshaugia aleurites</name>
    <dbReference type="NCBI Taxonomy" id="172621"/>
    <lineage>
        <taxon>Eukaryota</taxon>
        <taxon>Fungi</taxon>
        <taxon>Dikarya</taxon>
        <taxon>Ascomycota</taxon>
        <taxon>Pezizomycotina</taxon>
        <taxon>Lecanoromycetes</taxon>
        <taxon>OSLEUM clade</taxon>
        <taxon>Lecanoromycetidae</taxon>
        <taxon>Lecanorales</taxon>
        <taxon>Lecanorineae</taxon>
        <taxon>Parmeliaceae</taxon>
        <taxon>Imshaugia</taxon>
    </lineage>
</organism>
<evidence type="ECO:0000256" key="1">
    <source>
        <dbReference type="SAM" id="Coils"/>
    </source>
</evidence>
<dbReference type="EMBL" id="CAJPDT010000048">
    <property type="protein sequence ID" value="CAF9927866.1"/>
    <property type="molecule type" value="Genomic_DNA"/>
</dbReference>
<feature type="region of interest" description="Disordered" evidence="2">
    <location>
        <begin position="455"/>
        <end position="488"/>
    </location>
</feature>
<feature type="compositionally biased region" description="Low complexity" evidence="2">
    <location>
        <begin position="256"/>
        <end position="276"/>
    </location>
</feature>
<feature type="region of interest" description="Disordered" evidence="2">
    <location>
        <begin position="236"/>
        <end position="316"/>
    </location>
</feature>